<evidence type="ECO:0000313" key="3">
    <source>
        <dbReference type="Proteomes" id="UP000631114"/>
    </source>
</evidence>
<proteinExistence type="predicted"/>
<feature type="region of interest" description="Disordered" evidence="1">
    <location>
        <begin position="50"/>
        <end position="94"/>
    </location>
</feature>
<dbReference type="EMBL" id="JADFTS010000008">
    <property type="protein sequence ID" value="KAF9593194.1"/>
    <property type="molecule type" value="Genomic_DNA"/>
</dbReference>
<dbReference type="Gene3D" id="3.90.70.80">
    <property type="match status" value="1"/>
</dbReference>
<dbReference type="OrthoDB" id="1915076at2759"/>
<evidence type="ECO:0000313" key="2">
    <source>
        <dbReference type="EMBL" id="KAF9593194.1"/>
    </source>
</evidence>
<protein>
    <recommendedName>
        <fullName evidence="4">OTU domain-containing protein</fullName>
    </recommendedName>
</protein>
<name>A0A835H6W5_9MAGN</name>
<organism evidence="2 3">
    <name type="scientific">Coptis chinensis</name>
    <dbReference type="NCBI Taxonomy" id="261450"/>
    <lineage>
        <taxon>Eukaryota</taxon>
        <taxon>Viridiplantae</taxon>
        <taxon>Streptophyta</taxon>
        <taxon>Embryophyta</taxon>
        <taxon>Tracheophyta</taxon>
        <taxon>Spermatophyta</taxon>
        <taxon>Magnoliopsida</taxon>
        <taxon>Ranunculales</taxon>
        <taxon>Ranunculaceae</taxon>
        <taxon>Coptidoideae</taxon>
        <taxon>Coptis</taxon>
    </lineage>
</organism>
<gene>
    <name evidence="2" type="ORF">IFM89_020490</name>
</gene>
<feature type="non-terminal residue" evidence="2">
    <location>
        <position position="308"/>
    </location>
</feature>
<accession>A0A835H6W5</accession>
<reference evidence="2 3" key="1">
    <citation type="submission" date="2020-10" db="EMBL/GenBank/DDBJ databases">
        <title>The Coptis chinensis genome and diversification of protoberbering-type alkaloids.</title>
        <authorList>
            <person name="Wang B."/>
            <person name="Shu S."/>
            <person name="Song C."/>
            <person name="Liu Y."/>
        </authorList>
    </citation>
    <scope>NUCLEOTIDE SEQUENCE [LARGE SCALE GENOMIC DNA]</scope>
    <source>
        <strain evidence="2">HL-2020</strain>
        <tissue evidence="2">Leaf</tissue>
    </source>
</reference>
<dbReference type="AlphaFoldDB" id="A0A835H6W5"/>
<keyword evidence="3" id="KW-1185">Reference proteome</keyword>
<comment type="caution">
    <text evidence="2">The sequence shown here is derived from an EMBL/GenBank/DDBJ whole genome shotgun (WGS) entry which is preliminary data.</text>
</comment>
<dbReference type="Proteomes" id="UP000631114">
    <property type="component" value="Unassembled WGS sequence"/>
</dbReference>
<evidence type="ECO:0008006" key="4">
    <source>
        <dbReference type="Google" id="ProtNLM"/>
    </source>
</evidence>
<sequence length="308" mass="34889">VFESRNDLITWARNTGKKFGCIIVIKRSDYAHPGRTPRLLLACERYGKFQPQKKPNQTEEEANKSSEVQGDNNKKRKRKSGTKSAPNKPKLKVTRAKIAPSMQSTSAMTFISSFPDEIKALIADVQDVSPDGNCGYRAVALGLGLGHGNWKQVRDDLCLELAANKQFYTIIFENEEEYKRAYDMIDCDKSPCDSENWMNMAYVGPLVASCYNVMIVLLSQDGWYTCLPLKSPPPPKIAPTIIVVAYVNKCHFMHAILKPNYPPLPPIFATWKNYAQDCSIAWRTRFEAWFAAFDKIMPVTKIHIVLDK</sequence>
<dbReference type="CDD" id="cd22744">
    <property type="entry name" value="OTU"/>
    <property type="match status" value="1"/>
</dbReference>
<evidence type="ECO:0000256" key="1">
    <source>
        <dbReference type="SAM" id="MobiDB-lite"/>
    </source>
</evidence>